<comment type="caution">
    <text evidence="1">The sequence shown here is derived from an EMBL/GenBank/DDBJ whole genome shotgun (WGS) entry which is preliminary data.</text>
</comment>
<keyword evidence="2" id="KW-1185">Reference proteome</keyword>
<dbReference type="STRING" id="55188.A0A2H5MZI6"/>
<organism evidence="1 2">
    <name type="scientific">Citrus unshiu</name>
    <name type="common">Satsuma mandarin</name>
    <name type="synonym">Citrus nobilis var. unshiu</name>
    <dbReference type="NCBI Taxonomy" id="55188"/>
    <lineage>
        <taxon>Eukaryota</taxon>
        <taxon>Viridiplantae</taxon>
        <taxon>Streptophyta</taxon>
        <taxon>Embryophyta</taxon>
        <taxon>Tracheophyta</taxon>
        <taxon>Spermatophyta</taxon>
        <taxon>Magnoliopsida</taxon>
        <taxon>eudicotyledons</taxon>
        <taxon>Gunneridae</taxon>
        <taxon>Pentapetalae</taxon>
        <taxon>rosids</taxon>
        <taxon>malvids</taxon>
        <taxon>Sapindales</taxon>
        <taxon>Rutaceae</taxon>
        <taxon>Aurantioideae</taxon>
        <taxon>Citrus</taxon>
    </lineage>
</organism>
<name>A0A2H5MZI6_CITUN</name>
<gene>
    <name evidence="1" type="ORF">CUMW_284160</name>
</gene>
<protein>
    <submittedName>
        <fullName evidence="1">Uncharacterized protein</fullName>
    </submittedName>
</protein>
<dbReference type="EMBL" id="BDQV01004354">
    <property type="protein sequence ID" value="GAY33433.1"/>
    <property type="molecule type" value="Genomic_DNA"/>
</dbReference>
<dbReference type="AlphaFoldDB" id="A0A2H5MZI6"/>
<reference evidence="1 2" key="1">
    <citation type="journal article" date="2017" name="Front. Genet.">
        <title>Draft sequencing of the heterozygous diploid genome of Satsuma (Citrus unshiu Marc.) using a hybrid assembly approach.</title>
        <authorList>
            <person name="Shimizu T."/>
            <person name="Tanizawa Y."/>
            <person name="Mochizuki T."/>
            <person name="Nagasaki H."/>
            <person name="Yoshioka T."/>
            <person name="Toyoda A."/>
            <person name="Fujiyama A."/>
            <person name="Kaminuma E."/>
            <person name="Nakamura Y."/>
        </authorList>
    </citation>
    <scope>NUCLEOTIDE SEQUENCE [LARGE SCALE GENOMIC DNA]</scope>
    <source>
        <strain evidence="2">cv. Miyagawa wase</strain>
    </source>
</reference>
<sequence length="266" mass="30516">MPVVKAMAGSSTATHQRDLRQFSTLMLDISYGGVTKSWRAQTKQSNSEAMIQQPRLELHDVNEDTKFKFNTAFHPGEWAWIVCNAKKMPMPAPWKYYVGYSDGILVSRGASPNEYYLNFPEAWESYLLLPSWDQRILFRRAVITSSRIVQYWKMNCIVIERNRFTWFTNGIAHQGKFYALSLHGTLAFIVYIRSQPSITALGPKRLKSVNIVDDVEVFWFDVNTLSRIKIERLGDIGHCFSGLIVACQSLQAKWDVKVIVVILPIT</sequence>
<proteinExistence type="predicted"/>
<evidence type="ECO:0000313" key="1">
    <source>
        <dbReference type="EMBL" id="GAY33433.1"/>
    </source>
</evidence>
<dbReference type="Proteomes" id="UP000236630">
    <property type="component" value="Unassembled WGS sequence"/>
</dbReference>
<accession>A0A2H5MZI6</accession>
<evidence type="ECO:0000313" key="2">
    <source>
        <dbReference type="Proteomes" id="UP000236630"/>
    </source>
</evidence>